<gene>
    <name evidence="1" type="ORF">DXD17_02665</name>
</gene>
<proteinExistence type="predicted"/>
<dbReference type="InterPro" id="IPR019612">
    <property type="entry name" value="Minor_capsid_put"/>
</dbReference>
<dbReference type="RefSeq" id="WP_117687713.1">
    <property type="nucleotide sequence ID" value="NZ_QSQN01000005.1"/>
</dbReference>
<comment type="caution">
    <text evidence="1">The sequence shown here is derived from an EMBL/GenBank/DDBJ whole genome shotgun (WGS) entry which is preliminary data.</text>
</comment>
<evidence type="ECO:0008006" key="3">
    <source>
        <dbReference type="Google" id="ProtNLM"/>
    </source>
</evidence>
<organism evidence="1 2">
    <name type="scientific">[Ruminococcus] lactaris</name>
    <dbReference type="NCBI Taxonomy" id="46228"/>
    <lineage>
        <taxon>Bacteria</taxon>
        <taxon>Bacillati</taxon>
        <taxon>Bacillota</taxon>
        <taxon>Clostridia</taxon>
        <taxon>Lachnospirales</taxon>
        <taxon>Lachnospiraceae</taxon>
        <taxon>Mediterraneibacter</taxon>
    </lineage>
</organism>
<dbReference type="EMBL" id="QSQN01000005">
    <property type="protein sequence ID" value="RGK41950.1"/>
    <property type="molecule type" value="Genomic_DNA"/>
</dbReference>
<sequence>MRPIPKRLLIHTVFLYRRKKVDKWGKEELDAGEELVNVRIEPSHQIIRDGNGAEIQLAATLFFDCRNSRPKETEIHIDDIIDFNGSMHQVKSVEPLYDEKKLHHYEIGLVKYGKN</sequence>
<evidence type="ECO:0000313" key="1">
    <source>
        <dbReference type="EMBL" id="RGK41950.1"/>
    </source>
</evidence>
<protein>
    <recommendedName>
        <fullName evidence="3">Minor capsid protein</fullName>
    </recommendedName>
</protein>
<accession>A0A3E4LWV9</accession>
<evidence type="ECO:0000313" key="2">
    <source>
        <dbReference type="Proteomes" id="UP000260793"/>
    </source>
</evidence>
<dbReference type="Proteomes" id="UP000260793">
    <property type="component" value="Unassembled WGS sequence"/>
</dbReference>
<dbReference type="AlphaFoldDB" id="A0A3E4LWV9"/>
<dbReference type="Pfam" id="PF10665">
    <property type="entry name" value="Minor_capsid_1"/>
    <property type="match status" value="1"/>
</dbReference>
<reference evidence="1 2" key="1">
    <citation type="submission" date="2018-08" db="EMBL/GenBank/DDBJ databases">
        <title>A genome reference for cultivated species of the human gut microbiota.</title>
        <authorList>
            <person name="Zou Y."/>
            <person name="Xue W."/>
            <person name="Luo G."/>
        </authorList>
    </citation>
    <scope>NUCLEOTIDE SEQUENCE [LARGE SCALE GENOMIC DNA]</scope>
    <source>
        <strain evidence="1 2">TF11-7</strain>
    </source>
</reference>
<name>A0A3E4LWV9_9FIRM</name>